<keyword evidence="2" id="KW-1185">Reference proteome</keyword>
<dbReference type="Proteomes" id="UP001054252">
    <property type="component" value="Unassembled WGS sequence"/>
</dbReference>
<gene>
    <name evidence="1" type="ORF">SLEP1_g19444</name>
</gene>
<evidence type="ECO:0000313" key="1">
    <source>
        <dbReference type="EMBL" id="GKV07707.1"/>
    </source>
</evidence>
<proteinExistence type="predicted"/>
<sequence>MDELSHIFSASHAEGLLLEYYRDLLLVITAQKPHGSLDIKIKQHYTPERKD</sequence>
<dbReference type="AlphaFoldDB" id="A0AAV5J2U3"/>
<evidence type="ECO:0008006" key="3">
    <source>
        <dbReference type="Google" id="ProtNLM"/>
    </source>
</evidence>
<reference evidence="1 2" key="1">
    <citation type="journal article" date="2021" name="Commun. Biol.">
        <title>The genome of Shorea leprosula (Dipterocarpaceae) highlights the ecological relevance of drought in aseasonal tropical rainforests.</title>
        <authorList>
            <person name="Ng K.K.S."/>
            <person name="Kobayashi M.J."/>
            <person name="Fawcett J.A."/>
            <person name="Hatakeyama M."/>
            <person name="Paape T."/>
            <person name="Ng C.H."/>
            <person name="Ang C.C."/>
            <person name="Tnah L.H."/>
            <person name="Lee C.T."/>
            <person name="Nishiyama T."/>
            <person name="Sese J."/>
            <person name="O'Brien M.J."/>
            <person name="Copetti D."/>
            <person name="Mohd Noor M.I."/>
            <person name="Ong R.C."/>
            <person name="Putra M."/>
            <person name="Sireger I.Z."/>
            <person name="Indrioko S."/>
            <person name="Kosugi Y."/>
            <person name="Izuno A."/>
            <person name="Isagi Y."/>
            <person name="Lee S.L."/>
            <person name="Shimizu K.K."/>
        </authorList>
    </citation>
    <scope>NUCLEOTIDE SEQUENCE [LARGE SCALE GENOMIC DNA]</scope>
    <source>
        <strain evidence="1">214</strain>
    </source>
</reference>
<protein>
    <recommendedName>
        <fullName evidence="3">Maturase K</fullName>
    </recommendedName>
</protein>
<dbReference type="EMBL" id="BPVZ01000028">
    <property type="protein sequence ID" value="GKV07707.1"/>
    <property type="molecule type" value="Genomic_DNA"/>
</dbReference>
<comment type="caution">
    <text evidence="1">The sequence shown here is derived from an EMBL/GenBank/DDBJ whole genome shotgun (WGS) entry which is preliminary data.</text>
</comment>
<name>A0AAV5J2U3_9ROSI</name>
<organism evidence="1 2">
    <name type="scientific">Rubroshorea leprosula</name>
    <dbReference type="NCBI Taxonomy" id="152421"/>
    <lineage>
        <taxon>Eukaryota</taxon>
        <taxon>Viridiplantae</taxon>
        <taxon>Streptophyta</taxon>
        <taxon>Embryophyta</taxon>
        <taxon>Tracheophyta</taxon>
        <taxon>Spermatophyta</taxon>
        <taxon>Magnoliopsida</taxon>
        <taxon>eudicotyledons</taxon>
        <taxon>Gunneridae</taxon>
        <taxon>Pentapetalae</taxon>
        <taxon>rosids</taxon>
        <taxon>malvids</taxon>
        <taxon>Malvales</taxon>
        <taxon>Dipterocarpaceae</taxon>
        <taxon>Rubroshorea</taxon>
    </lineage>
</organism>
<accession>A0AAV5J2U3</accession>
<evidence type="ECO:0000313" key="2">
    <source>
        <dbReference type="Proteomes" id="UP001054252"/>
    </source>
</evidence>